<evidence type="ECO:0000256" key="1">
    <source>
        <dbReference type="ARBA" id="ARBA00005594"/>
    </source>
</evidence>
<dbReference type="Pfam" id="PF10458">
    <property type="entry name" value="Val_tRNA-synt_C"/>
    <property type="match status" value="1"/>
</dbReference>
<evidence type="ECO:0000256" key="4">
    <source>
        <dbReference type="ARBA" id="ARBA00022741"/>
    </source>
</evidence>
<keyword evidence="10" id="KW-0175">Coiled coil</keyword>
<dbReference type="EC" id="6.1.1.9" evidence="2"/>
<dbReference type="PANTHER" id="PTHR11946:SF109">
    <property type="entry name" value="VALINE--TRNA LIGASE"/>
    <property type="match status" value="1"/>
</dbReference>
<evidence type="ECO:0000259" key="12">
    <source>
        <dbReference type="Pfam" id="PF00133"/>
    </source>
</evidence>
<dbReference type="InterPro" id="IPR019499">
    <property type="entry name" value="Val-tRNA_synth_tRNA-bd"/>
</dbReference>
<feature type="coiled-coil region" evidence="10">
    <location>
        <begin position="374"/>
        <end position="443"/>
    </location>
</feature>
<keyword evidence="3 9" id="KW-0436">Ligase</keyword>
<dbReference type="GO" id="GO:0002161">
    <property type="term" value="F:aminoacyl-tRNA deacylase activity"/>
    <property type="evidence" value="ECO:0007669"/>
    <property type="project" value="InterPro"/>
</dbReference>
<name>A0AAW2TY10_9LAMI</name>
<dbReference type="Gene3D" id="1.10.287.380">
    <property type="entry name" value="Valyl-tRNA synthetase, C-terminal domain"/>
    <property type="match status" value="1"/>
</dbReference>
<dbReference type="InterPro" id="IPR001412">
    <property type="entry name" value="aa-tRNA-synth_I_CS"/>
</dbReference>
<comment type="similarity">
    <text evidence="1 9">Belongs to the class-I aminoacyl-tRNA synthetase family.</text>
</comment>
<protein>
    <recommendedName>
        <fullName evidence="2">valine--tRNA ligase</fullName>
        <ecNumber evidence="2">6.1.1.9</ecNumber>
    </recommendedName>
    <alternativeName>
        <fullName evidence="8">Valyl-tRNA synthetase</fullName>
    </alternativeName>
</protein>
<dbReference type="AlphaFoldDB" id="A0AAW2TY10"/>
<dbReference type="PROSITE" id="PS00178">
    <property type="entry name" value="AA_TRNA_LIGASE_I"/>
    <property type="match status" value="1"/>
</dbReference>
<proteinExistence type="inferred from homology"/>
<evidence type="ECO:0000256" key="6">
    <source>
        <dbReference type="ARBA" id="ARBA00022917"/>
    </source>
</evidence>
<dbReference type="InterPro" id="IPR002300">
    <property type="entry name" value="aa-tRNA-synth_Ia"/>
</dbReference>
<feature type="compositionally biased region" description="Basic and acidic residues" evidence="11">
    <location>
        <begin position="18"/>
        <end position="28"/>
    </location>
</feature>
<dbReference type="Pfam" id="PF00133">
    <property type="entry name" value="tRNA-synt_1"/>
    <property type="match status" value="1"/>
</dbReference>
<keyword evidence="5 9" id="KW-0067">ATP-binding</keyword>
<keyword evidence="6 9" id="KW-0648">Protein biosynthesis</keyword>
<dbReference type="FunFam" id="3.90.740.10:FF:000008">
    <property type="entry name" value="Valine--tRNA ligase, mitochondrial"/>
    <property type="match status" value="1"/>
</dbReference>
<dbReference type="SUPFAM" id="SSF52374">
    <property type="entry name" value="Nucleotidylyl transferase"/>
    <property type="match status" value="1"/>
</dbReference>
<evidence type="ECO:0000256" key="11">
    <source>
        <dbReference type="SAM" id="MobiDB-lite"/>
    </source>
</evidence>
<dbReference type="SUPFAM" id="SSF46589">
    <property type="entry name" value="tRNA-binding arm"/>
    <property type="match status" value="1"/>
</dbReference>
<feature type="compositionally biased region" description="Low complexity" evidence="11">
    <location>
        <begin position="32"/>
        <end position="45"/>
    </location>
</feature>
<dbReference type="PRINTS" id="PR00986">
    <property type="entry name" value="TRNASYNTHVAL"/>
</dbReference>
<dbReference type="InterPro" id="IPR014729">
    <property type="entry name" value="Rossmann-like_a/b/a_fold"/>
</dbReference>
<evidence type="ECO:0000256" key="10">
    <source>
        <dbReference type="SAM" id="Coils"/>
    </source>
</evidence>
<sequence length="447" mass="50141">MDSQELTPEALEKKKKKEEKAREKELKKLKAAQKAEAAKLQAQKASNAPESGKKKNTKKAGGENPEDYNDPETPMGEKKRLSRQMAKTYKPSAVEKSWYEWWEKSTFFEADADSSKPPFVIVLPPPNVTGALHIGHALTAAIQDTIIRWRRMSGYNTLWVPGMDHAGIATQVVVEKKIMREKKLTRHDVGRDGFIAECFTMDDKRSKAVTEAFVRLHREGVIYRDLRLVNWDCVLRTAISDIEVEHIEIKERTPLRVPGYEKPVEFGVLTSFAYPLEGGLGEIIVATTRVETMLGDTAIAIHPDDPRYSHLHGKFAIHPFNGRKLPIVCDAVLVDMNFGTGAVKVLSEADDAPVGCIVDVVNEALSVYLKLKGSINVEAELEKLKKKMEDIEKQCDGMRKKTSAPGYQEKVPVHIREADEAKLASLLQELLSFKEASEHLEREISVS</sequence>
<dbReference type="InterPro" id="IPR002303">
    <property type="entry name" value="Valyl-tRNA_ligase"/>
</dbReference>
<feature type="domain" description="Valyl-tRNA synthetase tRNA-binding arm" evidence="13">
    <location>
        <begin position="376"/>
        <end position="435"/>
    </location>
</feature>
<evidence type="ECO:0000256" key="9">
    <source>
        <dbReference type="RuleBase" id="RU363035"/>
    </source>
</evidence>
<feature type="domain" description="Aminoacyl-tRNA synthetase class Ia" evidence="12">
    <location>
        <begin position="98"/>
        <end position="198"/>
    </location>
</feature>
<evidence type="ECO:0000313" key="14">
    <source>
        <dbReference type="EMBL" id="KAL0409896.1"/>
    </source>
</evidence>
<dbReference type="PANTHER" id="PTHR11946">
    <property type="entry name" value="VALYL-TRNA SYNTHETASES"/>
    <property type="match status" value="1"/>
</dbReference>
<dbReference type="GO" id="GO:0005524">
    <property type="term" value="F:ATP binding"/>
    <property type="evidence" value="ECO:0007669"/>
    <property type="project" value="UniProtKB-KW"/>
</dbReference>
<evidence type="ECO:0000256" key="8">
    <source>
        <dbReference type="ARBA" id="ARBA00029936"/>
    </source>
</evidence>
<dbReference type="GO" id="GO:0005829">
    <property type="term" value="C:cytosol"/>
    <property type="evidence" value="ECO:0007669"/>
    <property type="project" value="TreeGrafter"/>
</dbReference>
<gene>
    <name evidence="14" type="ORF">Slati_3579300</name>
</gene>
<dbReference type="GO" id="GO:0004832">
    <property type="term" value="F:valine-tRNA ligase activity"/>
    <property type="evidence" value="ECO:0007669"/>
    <property type="project" value="UniProtKB-EC"/>
</dbReference>
<reference evidence="14" key="2">
    <citation type="journal article" date="2024" name="Plant">
        <title>Genomic evolution and insights into agronomic trait innovations of Sesamum species.</title>
        <authorList>
            <person name="Miao H."/>
            <person name="Wang L."/>
            <person name="Qu L."/>
            <person name="Liu H."/>
            <person name="Sun Y."/>
            <person name="Le M."/>
            <person name="Wang Q."/>
            <person name="Wei S."/>
            <person name="Zheng Y."/>
            <person name="Lin W."/>
            <person name="Duan Y."/>
            <person name="Cao H."/>
            <person name="Xiong S."/>
            <person name="Wang X."/>
            <person name="Wei L."/>
            <person name="Li C."/>
            <person name="Ma Q."/>
            <person name="Ju M."/>
            <person name="Zhao R."/>
            <person name="Li G."/>
            <person name="Mu C."/>
            <person name="Tian Q."/>
            <person name="Mei H."/>
            <person name="Zhang T."/>
            <person name="Gao T."/>
            <person name="Zhang H."/>
        </authorList>
    </citation>
    <scope>NUCLEOTIDE SEQUENCE</scope>
    <source>
        <strain evidence="14">KEN1</strain>
    </source>
</reference>
<dbReference type="InterPro" id="IPR010978">
    <property type="entry name" value="tRNA-bd_arm"/>
</dbReference>
<accession>A0AAW2TY10</accession>
<dbReference type="EMBL" id="JACGWN010000013">
    <property type="protein sequence ID" value="KAL0409896.1"/>
    <property type="molecule type" value="Genomic_DNA"/>
</dbReference>
<keyword evidence="7 9" id="KW-0030">Aminoacyl-tRNA synthetase</keyword>
<evidence type="ECO:0000256" key="7">
    <source>
        <dbReference type="ARBA" id="ARBA00023146"/>
    </source>
</evidence>
<evidence type="ECO:0000256" key="5">
    <source>
        <dbReference type="ARBA" id="ARBA00022840"/>
    </source>
</evidence>
<dbReference type="GO" id="GO:0006438">
    <property type="term" value="P:valyl-tRNA aminoacylation"/>
    <property type="evidence" value="ECO:0007669"/>
    <property type="project" value="InterPro"/>
</dbReference>
<evidence type="ECO:0000256" key="2">
    <source>
        <dbReference type="ARBA" id="ARBA00013169"/>
    </source>
</evidence>
<dbReference type="GO" id="GO:0048608">
    <property type="term" value="P:reproductive structure development"/>
    <property type="evidence" value="ECO:0007669"/>
    <property type="project" value="UniProtKB-ARBA"/>
</dbReference>
<evidence type="ECO:0000259" key="13">
    <source>
        <dbReference type="Pfam" id="PF10458"/>
    </source>
</evidence>
<dbReference type="GO" id="GO:0009791">
    <property type="term" value="P:post-embryonic development"/>
    <property type="evidence" value="ECO:0007669"/>
    <property type="project" value="UniProtKB-ARBA"/>
</dbReference>
<keyword evidence="4 9" id="KW-0547">Nucleotide-binding</keyword>
<reference evidence="14" key="1">
    <citation type="submission" date="2020-06" db="EMBL/GenBank/DDBJ databases">
        <authorList>
            <person name="Li T."/>
            <person name="Hu X."/>
            <person name="Zhang T."/>
            <person name="Song X."/>
            <person name="Zhang H."/>
            <person name="Dai N."/>
            <person name="Sheng W."/>
            <person name="Hou X."/>
            <person name="Wei L."/>
        </authorList>
    </citation>
    <scope>NUCLEOTIDE SEQUENCE</scope>
    <source>
        <strain evidence="14">KEN1</strain>
        <tissue evidence="14">Leaf</tissue>
    </source>
</reference>
<dbReference type="Gene3D" id="3.90.740.10">
    <property type="entry name" value="Valyl/Leucyl/Isoleucyl-tRNA synthetase, editing domain"/>
    <property type="match status" value="1"/>
</dbReference>
<organism evidence="14">
    <name type="scientific">Sesamum latifolium</name>
    <dbReference type="NCBI Taxonomy" id="2727402"/>
    <lineage>
        <taxon>Eukaryota</taxon>
        <taxon>Viridiplantae</taxon>
        <taxon>Streptophyta</taxon>
        <taxon>Embryophyta</taxon>
        <taxon>Tracheophyta</taxon>
        <taxon>Spermatophyta</taxon>
        <taxon>Magnoliopsida</taxon>
        <taxon>eudicotyledons</taxon>
        <taxon>Gunneridae</taxon>
        <taxon>Pentapetalae</taxon>
        <taxon>asterids</taxon>
        <taxon>lamiids</taxon>
        <taxon>Lamiales</taxon>
        <taxon>Pedaliaceae</taxon>
        <taxon>Sesamum</taxon>
    </lineage>
</organism>
<comment type="caution">
    <text evidence="14">The sequence shown here is derived from an EMBL/GenBank/DDBJ whole genome shotgun (WGS) entry which is preliminary data.</text>
</comment>
<dbReference type="SUPFAM" id="SSF50677">
    <property type="entry name" value="ValRS/IleRS/LeuRS editing domain"/>
    <property type="match status" value="1"/>
</dbReference>
<dbReference type="Gene3D" id="3.40.50.620">
    <property type="entry name" value="HUPs"/>
    <property type="match status" value="1"/>
</dbReference>
<evidence type="ECO:0000256" key="3">
    <source>
        <dbReference type="ARBA" id="ARBA00022598"/>
    </source>
</evidence>
<dbReference type="InterPro" id="IPR037118">
    <property type="entry name" value="Val-tRNA_synth_C_sf"/>
</dbReference>
<dbReference type="InterPro" id="IPR009008">
    <property type="entry name" value="Val/Leu/Ile-tRNA-synth_edit"/>
</dbReference>
<feature type="region of interest" description="Disordered" evidence="11">
    <location>
        <begin position="1"/>
        <end position="84"/>
    </location>
</feature>